<proteinExistence type="inferred from homology"/>
<gene>
    <name evidence="9" type="ORF">HOP40_10340</name>
</gene>
<evidence type="ECO:0000256" key="7">
    <source>
        <dbReference type="SAM" id="MobiDB-lite"/>
    </source>
</evidence>
<evidence type="ECO:0000256" key="4">
    <source>
        <dbReference type="ARBA" id="ARBA00022833"/>
    </source>
</evidence>
<keyword evidence="5" id="KW-0560">Oxidoreductase</keyword>
<dbReference type="SUPFAM" id="SSF51735">
    <property type="entry name" value="NAD(P)-binding Rossmann-fold domains"/>
    <property type="match status" value="1"/>
</dbReference>
<dbReference type="InterPro" id="IPR002328">
    <property type="entry name" value="ADH_Zn_CS"/>
</dbReference>
<dbReference type="InterPro" id="IPR036291">
    <property type="entry name" value="NAD(P)-bd_dom_sf"/>
</dbReference>
<evidence type="ECO:0000256" key="1">
    <source>
        <dbReference type="ARBA" id="ARBA00001947"/>
    </source>
</evidence>
<evidence type="ECO:0000256" key="2">
    <source>
        <dbReference type="ARBA" id="ARBA00008072"/>
    </source>
</evidence>
<reference evidence="9 10" key="1">
    <citation type="submission" date="2020-05" db="EMBL/GenBank/DDBJ databases">
        <authorList>
            <person name="Mo P."/>
        </authorList>
    </citation>
    <scope>NUCLEOTIDE SEQUENCE [LARGE SCALE GENOMIC DNA]</scope>
    <source>
        <strain evidence="9 10">Gen01</strain>
    </source>
</reference>
<evidence type="ECO:0000256" key="3">
    <source>
        <dbReference type="ARBA" id="ARBA00022723"/>
    </source>
</evidence>
<dbReference type="PROSITE" id="PS00059">
    <property type="entry name" value="ADH_ZINC"/>
    <property type="match status" value="1"/>
</dbReference>
<dbReference type="GO" id="GO:0016491">
    <property type="term" value="F:oxidoreductase activity"/>
    <property type="evidence" value="ECO:0007669"/>
    <property type="project" value="UniProtKB-KW"/>
</dbReference>
<comment type="similarity">
    <text evidence="2 6">Belongs to the zinc-containing alcohol dehydrogenase family.</text>
</comment>
<evidence type="ECO:0000313" key="9">
    <source>
        <dbReference type="EMBL" id="QJY46153.1"/>
    </source>
</evidence>
<keyword evidence="10" id="KW-1185">Reference proteome</keyword>
<dbReference type="InterPro" id="IPR013154">
    <property type="entry name" value="ADH-like_N"/>
</dbReference>
<accession>A0A6M6JG89</accession>
<name>A0A6M6JG89_9PSEU</name>
<dbReference type="AlphaFoldDB" id="A0A6M6JG89"/>
<feature type="domain" description="Enoyl reductase (ER)" evidence="8">
    <location>
        <begin position="8"/>
        <end position="348"/>
    </location>
</feature>
<dbReference type="PANTHER" id="PTHR43161">
    <property type="entry name" value="SORBITOL DEHYDROGENASE"/>
    <property type="match status" value="1"/>
</dbReference>
<dbReference type="Pfam" id="PF00107">
    <property type="entry name" value="ADH_zinc_N"/>
    <property type="match status" value="1"/>
</dbReference>
<dbReference type="Gene3D" id="3.40.50.720">
    <property type="entry name" value="NAD(P)-binding Rossmann-like Domain"/>
    <property type="match status" value="1"/>
</dbReference>
<dbReference type="Pfam" id="PF08240">
    <property type="entry name" value="ADH_N"/>
    <property type="match status" value="1"/>
</dbReference>
<protein>
    <submittedName>
        <fullName evidence="9">2,3-butanediol dehydrogenase</fullName>
    </submittedName>
</protein>
<evidence type="ECO:0000256" key="6">
    <source>
        <dbReference type="RuleBase" id="RU361277"/>
    </source>
</evidence>
<evidence type="ECO:0000256" key="5">
    <source>
        <dbReference type="ARBA" id="ARBA00023002"/>
    </source>
</evidence>
<keyword evidence="3 6" id="KW-0479">Metal-binding</keyword>
<dbReference type="Proteomes" id="UP000505377">
    <property type="component" value="Chromosome"/>
</dbReference>
<evidence type="ECO:0000259" key="8">
    <source>
        <dbReference type="SMART" id="SM00829"/>
    </source>
</evidence>
<dbReference type="InterPro" id="IPR013149">
    <property type="entry name" value="ADH-like_C"/>
</dbReference>
<sequence>MRAARFHGPGDIRIDEVPDPQVGPGQVEVSVDWCGICGTDLHEFLEGPIFIPAKGSPHPITGAEVPVVMGHEFAGVVSAVGSGVTGVREGDRVAVEPYYVCGECSACASGRYNICRKLGFVGLAGNDGGFAERCVVDQRWVHPLGDLPTDVGALVEPLAVGYHAVRLSGIREGGTAAVFGSGPIGLVTAAVLKAAGAEVIVVEPAAARKAKARGAGVDVVLDPTETDVPDAIRDLTGGAGADVAFECAGIDPVLAAAIGSVRPGGTVVNVAIWGHVPRVAMNDLVLSEITVVGSLAYCGDHADTIALLRDGKVDAGQFITGRIGLESLVDGGFRELIDNKEENVKILVSPKDMTAGEGAA</sequence>
<comment type="cofactor">
    <cofactor evidence="1 6">
        <name>Zn(2+)</name>
        <dbReference type="ChEBI" id="CHEBI:29105"/>
    </cofactor>
</comment>
<dbReference type="CDD" id="cd08233">
    <property type="entry name" value="butanediol_DH_like"/>
    <property type="match status" value="1"/>
</dbReference>
<evidence type="ECO:0000313" key="10">
    <source>
        <dbReference type="Proteomes" id="UP000505377"/>
    </source>
</evidence>
<dbReference type="GO" id="GO:0008270">
    <property type="term" value="F:zinc ion binding"/>
    <property type="evidence" value="ECO:0007669"/>
    <property type="project" value="InterPro"/>
</dbReference>
<dbReference type="SUPFAM" id="SSF50129">
    <property type="entry name" value="GroES-like"/>
    <property type="match status" value="1"/>
</dbReference>
<dbReference type="SMART" id="SM00829">
    <property type="entry name" value="PKS_ER"/>
    <property type="match status" value="1"/>
</dbReference>
<keyword evidence="4 6" id="KW-0862">Zinc</keyword>
<dbReference type="RefSeq" id="WP_172157089.1">
    <property type="nucleotide sequence ID" value="NZ_CP053564.1"/>
</dbReference>
<dbReference type="InterPro" id="IPR011032">
    <property type="entry name" value="GroES-like_sf"/>
</dbReference>
<dbReference type="KEGG" id="pbro:HOP40_10340"/>
<dbReference type="PANTHER" id="PTHR43161:SF26">
    <property type="entry name" value="GALACTITOL 1-PHOSPHATE 5-DEHYDROGENASE"/>
    <property type="match status" value="1"/>
</dbReference>
<dbReference type="Gene3D" id="3.90.180.10">
    <property type="entry name" value="Medium-chain alcohol dehydrogenases, catalytic domain"/>
    <property type="match status" value="1"/>
</dbReference>
<organism evidence="9 10">
    <name type="scientific">Pseudonocardia broussonetiae</name>
    <dbReference type="NCBI Taxonomy" id="2736640"/>
    <lineage>
        <taxon>Bacteria</taxon>
        <taxon>Bacillati</taxon>
        <taxon>Actinomycetota</taxon>
        <taxon>Actinomycetes</taxon>
        <taxon>Pseudonocardiales</taxon>
        <taxon>Pseudonocardiaceae</taxon>
        <taxon>Pseudonocardia</taxon>
    </lineage>
</organism>
<dbReference type="EMBL" id="CP053564">
    <property type="protein sequence ID" value="QJY46153.1"/>
    <property type="molecule type" value="Genomic_DNA"/>
</dbReference>
<feature type="region of interest" description="Disordered" evidence="7">
    <location>
        <begin position="1"/>
        <end position="21"/>
    </location>
</feature>
<dbReference type="InterPro" id="IPR020843">
    <property type="entry name" value="ER"/>
</dbReference>